<proteinExistence type="predicted"/>
<keyword evidence="1" id="KW-0812">Transmembrane</keyword>
<gene>
    <name evidence="2" type="ORF">R1T40_08695</name>
</gene>
<organism evidence="2 3">
    <name type="scientific">Tritonibacter scottomollicae</name>
    <name type="common">Epibacterium scottomollicae</name>
    <dbReference type="NCBI Taxonomy" id="483013"/>
    <lineage>
        <taxon>Bacteria</taxon>
        <taxon>Pseudomonadati</taxon>
        <taxon>Pseudomonadota</taxon>
        <taxon>Alphaproteobacteria</taxon>
        <taxon>Rhodobacterales</taxon>
        <taxon>Paracoccaceae</taxon>
        <taxon>Tritonibacter</taxon>
    </lineage>
</organism>
<keyword evidence="1" id="KW-0472">Membrane</keyword>
<feature type="transmembrane region" description="Helical" evidence="1">
    <location>
        <begin position="59"/>
        <end position="81"/>
    </location>
</feature>
<protein>
    <recommendedName>
        <fullName evidence="4">Holin</fullName>
    </recommendedName>
</protein>
<keyword evidence="3" id="KW-1185">Reference proteome</keyword>
<evidence type="ECO:0000313" key="3">
    <source>
        <dbReference type="Proteomes" id="UP001302666"/>
    </source>
</evidence>
<evidence type="ECO:0008006" key="4">
    <source>
        <dbReference type="Google" id="ProtNLM"/>
    </source>
</evidence>
<dbReference type="EMBL" id="CP136704">
    <property type="protein sequence ID" value="WOI34789.1"/>
    <property type="molecule type" value="Genomic_DNA"/>
</dbReference>
<accession>A0ABZ0HKW8</accession>
<evidence type="ECO:0000256" key="1">
    <source>
        <dbReference type="SAM" id="Phobius"/>
    </source>
</evidence>
<sequence>MLGKSLEYWAVVIGMVFYVMSRDAEREPLARRAVKTVASAFLSYGLSPTLAPLARGSEVLAALAIMAFALVLLDTITALFADREFVKDMVRRRVGGGSKDD</sequence>
<reference evidence="2 3" key="1">
    <citation type="submission" date="2023-10" db="EMBL/GenBank/DDBJ databases">
        <title>Eight complete genome sequences of bacteria isolated from laboratory stock of Giant Kelp gametophytes.</title>
        <authorList>
            <person name="Tolentino B."/>
            <person name="Nuzhdin S."/>
        </authorList>
    </citation>
    <scope>NUCLEOTIDE SEQUENCE [LARGE SCALE GENOMIC DNA]</scope>
    <source>
        <strain evidence="2 3">LC.270.F.C4</strain>
    </source>
</reference>
<keyword evidence="1" id="KW-1133">Transmembrane helix</keyword>
<name>A0ABZ0HKW8_TRISK</name>
<evidence type="ECO:0000313" key="2">
    <source>
        <dbReference type="EMBL" id="WOI34789.1"/>
    </source>
</evidence>
<dbReference type="Proteomes" id="UP001302666">
    <property type="component" value="Chromosome"/>
</dbReference>
<dbReference type="RefSeq" id="WP_317386626.1">
    <property type="nucleotide sequence ID" value="NZ_CP136704.1"/>
</dbReference>